<dbReference type="Proteomes" id="UP001159405">
    <property type="component" value="Unassembled WGS sequence"/>
</dbReference>
<sequence>MLQMVLKEKVFWTIIDIAMPADQNILTTEVEKVQKYQDLDLEVRRIHGATRVTMIPIVVGALRTISVNTKASYRRLSLPDIFGSAQLSAILGTTHILRKVLCL</sequence>
<organism evidence="1 2">
    <name type="scientific">Porites lobata</name>
    <dbReference type="NCBI Taxonomy" id="104759"/>
    <lineage>
        <taxon>Eukaryota</taxon>
        <taxon>Metazoa</taxon>
        <taxon>Cnidaria</taxon>
        <taxon>Anthozoa</taxon>
        <taxon>Hexacorallia</taxon>
        <taxon>Scleractinia</taxon>
        <taxon>Fungiina</taxon>
        <taxon>Poritidae</taxon>
        <taxon>Porites</taxon>
    </lineage>
</organism>
<proteinExistence type="predicted"/>
<accession>A0ABN8SG74</accession>
<evidence type="ECO:0000313" key="2">
    <source>
        <dbReference type="Proteomes" id="UP001159405"/>
    </source>
</evidence>
<feature type="non-terminal residue" evidence="1">
    <location>
        <position position="103"/>
    </location>
</feature>
<keyword evidence="2" id="KW-1185">Reference proteome</keyword>
<gene>
    <name evidence="1" type="ORF">PLOB_00041808</name>
</gene>
<comment type="caution">
    <text evidence="1">The sequence shown here is derived from an EMBL/GenBank/DDBJ whole genome shotgun (WGS) entry which is preliminary data.</text>
</comment>
<protein>
    <submittedName>
        <fullName evidence="1">Uncharacterized protein</fullName>
    </submittedName>
</protein>
<evidence type="ECO:0000313" key="1">
    <source>
        <dbReference type="EMBL" id="CAH3188854.1"/>
    </source>
</evidence>
<dbReference type="EMBL" id="CALNXK010000659">
    <property type="protein sequence ID" value="CAH3188854.1"/>
    <property type="molecule type" value="Genomic_DNA"/>
</dbReference>
<name>A0ABN8SG74_9CNID</name>
<reference evidence="1 2" key="1">
    <citation type="submission" date="2022-05" db="EMBL/GenBank/DDBJ databases">
        <authorList>
            <consortium name="Genoscope - CEA"/>
            <person name="William W."/>
        </authorList>
    </citation>
    <scope>NUCLEOTIDE SEQUENCE [LARGE SCALE GENOMIC DNA]</scope>
</reference>